<evidence type="ECO:0000256" key="3">
    <source>
        <dbReference type="ARBA" id="ARBA00038122"/>
    </source>
</evidence>
<keyword evidence="2 4" id="KW-0040">ANK repeat</keyword>
<dbReference type="InterPro" id="IPR058889">
    <property type="entry name" value="WHD_SOWAHA-C"/>
</dbReference>
<feature type="compositionally biased region" description="Polar residues" evidence="5">
    <location>
        <begin position="98"/>
        <end position="107"/>
    </location>
</feature>
<feature type="region of interest" description="Disordered" evidence="5">
    <location>
        <begin position="73"/>
        <end position="108"/>
    </location>
</feature>
<name>G3PNJ5_GASAC</name>
<dbReference type="Pfam" id="PF25877">
    <property type="entry name" value="WHD_SOWAH"/>
    <property type="match status" value="1"/>
</dbReference>
<proteinExistence type="inferred from homology"/>
<feature type="repeat" description="ANK" evidence="4">
    <location>
        <begin position="328"/>
        <end position="349"/>
    </location>
</feature>
<reference evidence="7" key="2">
    <citation type="submission" date="2024-04" db="UniProtKB">
        <authorList>
            <consortium name="Ensembl"/>
        </authorList>
    </citation>
    <scope>IDENTIFICATION</scope>
</reference>
<evidence type="ECO:0000313" key="7">
    <source>
        <dbReference type="Ensembl" id="ENSGACP00000019178.1"/>
    </source>
</evidence>
<comment type="similarity">
    <text evidence="3">Belongs to the SOWAH family.</text>
</comment>
<organism evidence="7">
    <name type="scientific">Gasterosteus aculeatus</name>
    <name type="common">Three-spined stickleback</name>
    <dbReference type="NCBI Taxonomy" id="69293"/>
    <lineage>
        <taxon>Eukaryota</taxon>
        <taxon>Metazoa</taxon>
        <taxon>Chordata</taxon>
        <taxon>Craniata</taxon>
        <taxon>Vertebrata</taxon>
        <taxon>Euteleostomi</taxon>
        <taxon>Actinopterygii</taxon>
        <taxon>Neopterygii</taxon>
        <taxon>Teleostei</taxon>
        <taxon>Neoteleostei</taxon>
        <taxon>Acanthomorphata</taxon>
        <taxon>Eupercaria</taxon>
        <taxon>Perciformes</taxon>
        <taxon>Cottioidei</taxon>
        <taxon>Gasterosteales</taxon>
        <taxon>Gasterosteidae</taxon>
        <taxon>Gasterosteus</taxon>
    </lineage>
</organism>
<dbReference type="SUPFAM" id="SSF48403">
    <property type="entry name" value="Ankyrin repeat"/>
    <property type="match status" value="1"/>
</dbReference>
<dbReference type="PANTHER" id="PTHR14491">
    <property type="entry name" value="SOSONDOWAH, ISOFORM G"/>
    <property type="match status" value="1"/>
</dbReference>
<dbReference type="InParanoid" id="G3PNJ5"/>
<evidence type="ECO:0000256" key="1">
    <source>
        <dbReference type="ARBA" id="ARBA00022737"/>
    </source>
</evidence>
<dbReference type="Pfam" id="PF12796">
    <property type="entry name" value="Ank_2"/>
    <property type="match status" value="1"/>
</dbReference>
<feature type="compositionally biased region" description="Basic and acidic residues" evidence="5">
    <location>
        <begin position="73"/>
        <end position="91"/>
    </location>
</feature>
<dbReference type="InterPro" id="IPR036770">
    <property type="entry name" value="Ankyrin_rpt-contain_sf"/>
</dbReference>
<feature type="compositionally biased region" description="Low complexity" evidence="5">
    <location>
        <begin position="186"/>
        <end position="200"/>
    </location>
</feature>
<evidence type="ECO:0000256" key="2">
    <source>
        <dbReference type="ARBA" id="ARBA00023043"/>
    </source>
</evidence>
<dbReference type="STRING" id="69293.ENSGACP00000019178"/>
<evidence type="ECO:0000259" key="6">
    <source>
        <dbReference type="Pfam" id="PF25877"/>
    </source>
</evidence>
<dbReference type="InterPro" id="IPR002110">
    <property type="entry name" value="Ankyrin_rpt"/>
</dbReference>
<keyword evidence="1" id="KW-0677">Repeat</keyword>
<feature type="region of interest" description="Disordered" evidence="5">
    <location>
        <begin position="464"/>
        <end position="490"/>
    </location>
</feature>
<accession>G3PNJ5</accession>
<dbReference type="Gene3D" id="1.25.40.20">
    <property type="entry name" value="Ankyrin repeat-containing domain"/>
    <property type="match status" value="1"/>
</dbReference>
<protein>
    <submittedName>
        <fullName evidence="7">Sosondowah ankyrin repeat domain family Ca</fullName>
    </submittedName>
</protein>
<dbReference type="eggNOG" id="ENOG502QVDE">
    <property type="taxonomic scope" value="Eukaryota"/>
</dbReference>
<evidence type="ECO:0000256" key="5">
    <source>
        <dbReference type="SAM" id="MobiDB-lite"/>
    </source>
</evidence>
<reference evidence="7" key="1">
    <citation type="submission" date="2006-01" db="EMBL/GenBank/DDBJ databases">
        <authorList>
            <person name="Lindblad-Toh K."/>
            <person name="Mauceli E."/>
            <person name="Grabherr M."/>
            <person name="Chang J.L."/>
            <person name="Lander E.S."/>
        </authorList>
    </citation>
    <scope>NUCLEOTIDE SEQUENCE [LARGE SCALE GENOMIC DNA]</scope>
</reference>
<dbReference type="OMA" id="MATECSQ"/>
<dbReference type="PROSITE" id="PS50088">
    <property type="entry name" value="ANK_REPEAT"/>
    <property type="match status" value="1"/>
</dbReference>
<dbReference type="PANTHER" id="PTHR14491:SF4">
    <property type="entry name" value="ANKYRIN REPEAT DOMAIN-CONTAINING PROTEIN SOWAHC"/>
    <property type="match status" value="1"/>
</dbReference>
<feature type="region of interest" description="Disordered" evidence="5">
    <location>
        <begin position="418"/>
        <end position="443"/>
    </location>
</feature>
<dbReference type="Bgee" id="ENSGACG00000014539">
    <property type="expression patterns" value="Expressed in zone of skin"/>
</dbReference>
<dbReference type="AlphaFoldDB" id="G3PNJ5"/>
<dbReference type="FunCoup" id="G3PNJ5">
    <property type="interactions" value="242"/>
</dbReference>
<dbReference type="PROSITE" id="PS50297">
    <property type="entry name" value="ANK_REP_REGION"/>
    <property type="match status" value="1"/>
</dbReference>
<evidence type="ECO:0000256" key="4">
    <source>
        <dbReference type="PROSITE-ProRule" id="PRU00023"/>
    </source>
</evidence>
<dbReference type="Ensembl" id="ENSGACT00000019216.1">
    <property type="protein sequence ID" value="ENSGACP00000019178.1"/>
    <property type="gene ID" value="ENSGACG00000014539.1"/>
</dbReference>
<feature type="compositionally biased region" description="Basic residues" evidence="5">
    <location>
        <begin position="480"/>
        <end position="490"/>
    </location>
</feature>
<dbReference type="SMART" id="SM00248">
    <property type="entry name" value="ANK"/>
    <property type="match status" value="2"/>
</dbReference>
<feature type="domain" description="SOWAHA-C winged helix-turn-helix" evidence="6">
    <location>
        <begin position="1"/>
        <end position="69"/>
    </location>
</feature>
<sequence length="490" mass="53764">EAVLVFLQGKGGKATNADLIEHFKFVFPGESQERAAVRKTFKSYVDHVAFVKTEGEVKYVCLKKRFRGSERLDPEDLLPRYPHASDGRSDAAGEAQPPDSSYGSSGQVRVDADLTTASTSAGEADSSEGPQLVCSVEEAEMGNGDSFKRDKRESKKKQVGHGPEIPEISVTNASPLPAEGSSFNMPGPVQTGTTGPVPTGSRKHFMEAMMNRSPQPRRSTVTKGSVYLSSRTDSDSASLVSSCPDDRTPVALDPLEHEWMMCALDGEWGSMHPLLTTEPSLILRKDFVTGFTCLHWAAKRGNPELMALIFNFAKQNDTPVSVDARSNAGYTPLHVAAMHNHMEVVKLLVGAYSADVEVRDYSGRKACQYLTDSVSVDIQDIIGAYERSDPEDACRGAGGRWRFSKALQSNLRPLRLFNPNDEGDSVDGEARPSQKVLRRKSSLSRMKPELHRLRLRTSQIVHRMSFREPEESGGSGKGSLKSRPKTHFFG</sequence>
<feature type="region of interest" description="Disordered" evidence="5">
    <location>
        <begin position="140"/>
        <end position="202"/>
    </location>
</feature>